<feature type="transmembrane region" description="Helical" evidence="1">
    <location>
        <begin position="78"/>
        <end position="102"/>
    </location>
</feature>
<dbReference type="InterPro" id="IPR025962">
    <property type="entry name" value="SdpI/YhfL"/>
</dbReference>
<reference evidence="2 3" key="1">
    <citation type="submission" date="2019-04" db="EMBL/GenBank/DDBJ databases">
        <title>Corynebacterium endometrii sp. nov., isolated from the uterus of a cow with endometritis.</title>
        <authorList>
            <person name="Ballas P."/>
            <person name="Ruckert C."/>
            <person name="Wagener K."/>
            <person name="Drillich M."/>
            <person name="Kaempfer P."/>
            <person name="Busse H.-J."/>
            <person name="Ehling-Schulz M."/>
        </authorList>
    </citation>
    <scope>NUCLEOTIDE SEQUENCE [LARGE SCALE GENOMIC DNA]</scope>
    <source>
        <strain evidence="2 3">LMM-1653</strain>
    </source>
</reference>
<feature type="transmembrane region" description="Helical" evidence="1">
    <location>
        <begin position="49"/>
        <end position="72"/>
    </location>
</feature>
<proteinExistence type="predicted"/>
<evidence type="ECO:0000313" key="3">
    <source>
        <dbReference type="Proteomes" id="UP000296352"/>
    </source>
</evidence>
<keyword evidence="3" id="KW-1185">Reference proteome</keyword>
<keyword evidence="1" id="KW-0812">Transmembrane</keyword>
<evidence type="ECO:0000256" key="1">
    <source>
        <dbReference type="SAM" id="Phobius"/>
    </source>
</evidence>
<dbReference type="RefSeq" id="WP_136142048.1">
    <property type="nucleotide sequence ID" value="NZ_CP039247.1"/>
</dbReference>
<evidence type="ECO:0008006" key="4">
    <source>
        <dbReference type="Google" id="ProtNLM"/>
    </source>
</evidence>
<protein>
    <recommendedName>
        <fullName evidence="4">SdpI/YhfL protein family protein</fullName>
    </recommendedName>
</protein>
<keyword evidence="1" id="KW-1133">Transmembrane helix</keyword>
<dbReference type="AlphaFoldDB" id="A0A4P7QIZ6"/>
<dbReference type="EMBL" id="CP039247">
    <property type="protein sequence ID" value="QCB29470.1"/>
    <property type="molecule type" value="Genomic_DNA"/>
</dbReference>
<accession>A0A4P7QIZ6</accession>
<dbReference type="Proteomes" id="UP000296352">
    <property type="component" value="Chromosome"/>
</dbReference>
<name>A0A4P7QIZ6_9CORY</name>
<evidence type="ECO:0000313" key="2">
    <source>
        <dbReference type="EMBL" id="QCB29470.1"/>
    </source>
</evidence>
<dbReference type="KEGG" id="cee:CENDO_11100"/>
<gene>
    <name evidence="2" type="ORF">CENDO_11100</name>
</gene>
<feature type="transmembrane region" description="Helical" evidence="1">
    <location>
        <begin position="6"/>
        <end position="28"/>
    </location>
</feature>
<keyword evidence="1" id="KW-0472">Membrane</keyword>
<organism evidence="2 3">
    <name type="scientific">Corynebacterium endometrii</name>
    <dbReference type="NCBI Taxonomy" id="2488819"/>
    <lineage>
        <taxon>Bacteria</taxon>
        <taxon>Bacillati</taxon>
        <taxon>Actinomycetota</taxon>
        <taxon>Actinomycetes</taxon>
        <taxon>Mycobacteriales</taxon>
        <taxon>Corynebacteriaceae</taxon>
        <taxon>Corynebacterium</taxon>
    </lineage>
</organism>
<dbReference type="Pfam" id="PF13630">
    <property type="entry name" value="SdpI"/>
    <property type="match status" value="1"/>
</dbReference>
<sequence length="155" mass="15820">MVAVSIVYFVIAAVLIIVGIMASIRKLPGNSIIGLRLNEVRKSKETWDVAHAVAGPLWALAGVSLVFGGVVAWTAQGWMWLIPVVTAIVAVLALSAGGNLGARAALLHASQNNDEAGGCGEGGCNCGDGGCGSSEPAPEVNMDALREAARNVDRG</sequence>
<dbReference type="OrthoDB" id="4420493at2"/>